<evidence type="ECO:0000256" key="2">
    <source>
        <dbReference type="PIRSR" id="PIRSR000463-1"/>
    </source>
</evidence>
<dbReference type="STRING" id="857967.G0R2S1"/>
<dbReference type="Gene3D" id="2.60.40.10">
    <property type="entry name" value="Immunoglobulins"/>
    <property type="match status" value="1"/>
</dbReference>
<reference evidence="4 5" key="1">
    <citation type="submission" date="2011-07" db="EMBL/GenBank/DDBJ databases">
        <authorList>
            <person name="Coyne R."/>
            <person name="Brami D."/>
            <person name="Johnson J."/>
            <person name="Hostetler J."/>
            <person name="Hannick L."/>
            <person name="Clark T."/>
            <person name="Cassidy-Hanley D."/>
            <person name="Inman J."/>
        </authorList>
    </citation>
    <scope>NUCLEOTIDE SEQUENCE [LARGE SCALE GENOMIC DNA]</scope>
    <source>
        <strain evidence="4 5">G5</strain>
    </source>
</reference>
<dbReference type="InterPro" id="IPR006047">
    <property type="entry name" value="GH13_cat_dom"/>
</dbReference>
<accession>G0R2S1</accession>
<dbReference type="EMBL" id="GL984281">
    <property type="protein sequence ID" value="EGR28235.1"/>
    <property type="molecule type" value="Genomic_DNA"/>
</dbReference>
<dbReference type="InterPro" id="IPR014756">
    <property type="entry name" value="Ig_E-set"/>
</dbReference>
<feature type="active site" description="Nucleophile" evidence="2">
    <location>
        <position position="338"/>
    </location>
</feature>
<protein>
    <recommendedName>
        <fullName evidence="3">Glycosyl hydrolase family 13 catalytic domain-containing protein</fullName>
    </recommendedName>
</protein>
<dbReference type="Gene3D" id="3.20.20.80">
    <property type="entry name" value="Glycosidases"/>
    <property type="match status" value="1"/>
</dbReference>
<organism evidence="4 5">
    <name type="scientific">Ichthyophthirius multifiliis</name>
    <name type="common">White spot disease agent</name>
    <name type="synonym">Ich</name>
    <dbReference type="NCBI Taxonomy" id="5932"/>
    <lineage>
        <taxon>Eukaryota</taxon>
        <taxon>Sar</taxon>
        <taxon>Alveolata</taxon>
        <taxon>Ciliophora</taxon>
        <taxon>Intramacronucleata</taxon>
        <taxon>Oligohymenophorea</taxon>
        <taxon>Hymenostomatida</taxon>
        <taxon>Ophryoglenina</taxon>
        <taxon>Ichthyophthirius</taxon>
    </lineage>
</organism>
<dbReference type="PANTHER" id="PTHR43651">
    <property type="entry name" value="1,4-ALPHA-GLUCAN-BRANCHING ENZYME"/>
    <property type="match status" value="1"/>
</dbReference>
<dbReference type="InterPro" id="IPR004193">
    <property type="entry name" value="Glyco_hydro_13_N"/>
</dbReference>
<dbReference type="InterPro" id="IPR013783">
    <property type="entry name" value="Ig-like_fold"/>
</dbReference>
<dbReference type="RefSeq" id="XP_004027580.1">
    <property type="nucleotide sequence ID" value="XM_004027531.1"/>
</dbReference>
<sequence>MEIQEKINQIDIENFPIFELDNIIKEHKPYFKKIFTLFQQKLDQINQNEGSLLQFAKSYQKYGFNITQDYLIYKEYAPMAKEVYLFGEFNNWNRTQYPLIRDQYGNFEIKIPLKNSNKPIIPHNTRIKAHVVTQSDKGVDRIPVWCKKLYQNNQNKIFDGLFWHPDPPYSFRNPKPQKKHALKIYQVHIGISGKEPCIYTFNEFRKNILPRIKNLGYNCILLMALAEHAYYGSFGQHVTNLFAISSRFGTPEELKMLIDDAHGMDLHVLMNIVHSHASNNVNDGFNQWDGSDFQYFKGNHDLWDSKIYNYNLYEVQRLLLSNLAWFMIEYNMDGFRFDGVGSMLYTHHGIGVQFNGNYKEYFNDSTTDFDAIVYLMLSNLLVHTIYEDAITIAEDVSGYPNLSRSILEGGIGFDYILFMDVPDMLIAFKQKKEEDLIIQDIIQTLIKRKNDEKCIVYVECHDQTLYGFMTLSNLLFDQDIYEQMSVFIKENANTERGMYLHKIIRLITIGLGGEGYLNFMGNEYGHPEYIDFPREDNGYSYNLCRRRWDLVDDKLMKFRYLNSYENYTIGTNIEEDHIIILDTDQQKFGGHNKVQQ</sequence>
<evidence type="ECO:0000256" key="1">
    <source>
        <dbReference type="ARBA" id="ARBA00022676"/>
    </source>
</evidence>
<dbReference type="InterPro" id="IPR017853">
    <property type="entry name" value="GH"/>
</dbReference>
<evidence type="ECO:0000313" key="5">
    <source>
        <dbReference type="Proteomes" id="UP000008983"/>
    </source>
</evidence>
<dbReference type="PIRSF" id="PIRSF000463">
    <property type="entry name" value="GlgB"/>
    <property type="match status" value="1"/>
</dbReference>
<name>G0R2S1_ICHMU</name>
<keyword evidence="1" id="KW-0328">Glycosyltransferase</keyword>
<dbReference type="SMART" id="SM00642">
    <property type="entry name" value="Aamy"/>
    <property type="match status" value="1"/>
</dbReference>
<dbReference type="SUPFAM" id="SSF51445">
    <property type="entry name" value="(Trans)glycosidases"/>
    <property type="match status" value="1"/>
</dbReference>
<evidence type="ECO:0000313" key="4">
    <source>
        <dbReference type="EMBL" id="EGR28235.1"/>
    </source>
</evidence>
<evidence type="ECO:0000259" key="3">
    <source>
        <dbReference type="SMART" id="SM00642"/>
    </source>
</evidence>
<dbReference type="Pfam" id="PF00128">
    <property type="entry name" value="Alpha-amylase"/>
    <property type="match status" value="1"/>
</dbReference>
<dbReference type="InterPro" id="IPR037439">
    <property type="entry name" value="Branching_enzy"/>
</dbReference>
<dbReference type="GO" id="GO:0005737">
    <property type="term" value="C:cytoplasm"/>
    <property type="evidence" value="ECO:0007669"/>
    <property type="project" value="TreeGrafter"/>
</dbReference>
<dbReference type="PANTHER" id="PTHR43651:SF3">
    <property type="entry name" value="1,4-ALPHA-GLUCAN-BRANCHING ENZYME"/>
    <property type="match status" value="1"/>
</dbReference>
<dbReference type="GO" id="GO:0004553">
    <property type="term" value="F:hydrolase activity, hydrolyzing O-glycosyl compounds"/>
    <property type="evidence" value="ECO:0007669"/>
    <property type="project" value="InterPro"/>
</dbReference>
<dbReference type="GeneID" id="14904311"/>
<dbReference type="AlphaFoldDB" id="G0R2S1"/>
<dbReference type="CDD" id="cd02854">
    <property type="entry name" value="E_set_GBE_euk_N"/>
    <property type="match status" value="1"/>
</dbReference>
<dbReference type="GO" id="GO:0003844">
    <property type="term" value="F:1,4-alpha-glucan branching enzyme activity"/>
    <property type="evidence" value="ECO:0007669"/>
    <property type="project" value="InterPro"/>
</dbReference>
<dbReference type="InParanoid" id="G0R2S1"/>
<dbReference type="OrthoDB" id="196493at2759"/>
<feature type="non-terminal residue" evidence="4">
    <location>
        <position position="596"/>
    </location>
</feature>
<keyword evidence="1" id="KW-0808">Transferase</keyword>
<dbReference type="Pfam" id="PF02922">
    <property type="entry name" value="CBM_48"/>
    <property type="match status" value="1"/>
</dbReference>
<feature type="active site" description="Proton donor" evidence="2">
    <location>
        <position position="394"/>
    </location>
</feature>
<dbReference type="eggNOG" id="KOG0470">
    <property type="taxonomic scope" value="Eukaryota"/>
</dbReference>
<dbReference type="GO" id="GO:0005978">
    <property type="term" value="P:glycogen biosynthetic process"/>
    <property type="evidence" value="ECO:0007669"/>
    <property type="project" value="InterPro"/>
</dbReference>
<proteinExistence type="predicted"/>
<feature type="domain" description="Glycosyl hydrolase family 13 catalytic" evidence="3">
    <location>
        <begin position="197"/>
        <end position="559"/>
    </location>
</feature>
<dbReference type="SUPFAM" id="SSF81296">
    <property type="entry name" value="E set domains"/>
    <property type="match status" value="1"/>
</dbReference>
<dbReference type="OMA" id="TIAEXLL"/>
<gene>
    <name evidence="4" type="ORF">IMG5_180920</name>
</gene>
<keyword evidence="5" id="KW-1185">Reference proteome</keyword>
<dbReference type="Proteomes" id="UP000008983">
    <property type="component" value="Unassembled WGS sequence"/>
</dbReference>